<comment type="caution">
    <text evidence="1">The sequence shown here is derived from an EMBL/GenBank/DDBJ whole genome shotgun (WGS) entry which is preliminary data.</text>
</comment>
<evidence type="ECO:0008006" key="3">
    <source>
        <dbReference type="Google" id="ProtNLM"/>
    </source>
</evidence>
<dbReference type="AlphaFoldDB" id="A0A4S1X4E9"/>
<dbReference type="EMBL" id="SRXT01000007">
    <property type="protein sequence ID" value="TGX50295.1"/>
    <property type="molecule type" value="Genomic_DNA"/>
</dbReference>
<proteinExistence type="predicted"/>
<reference evidence="1 2" key="1">
    <citation type="submission" date="2019-04" db="EMBL/GenBank/DDBJ databases">
        <title>Sphingomonas psychrotolerans sp. nov., isolated from soil in the Tianshan Mountains, Xinjiang, China.</title>
        <authorList>
            <person name="Luo Y."/>
            <person name="Sheng H."/>
        </authorList>
    </citation>
    <scope>NUCLEOTIDE SEQUENCE [LARGE SCALE GENOMIC DNA]</scope>
    <source>
        <strain evidence="1 2">ZFGT-11</strain>
    </source>
</reference>
<name>A0A4S1X4E9_9SPHN</name>
<dbReference type="Proteomes" id="UP000306147">
    <property type="component" value="Unassembled WGS sequence"/>
</dbReference>
<evidence type="ECO:0000313" key="1">
    <source>
        <dbReference type="EMBL" id="TGX50295.1"/>
    </source>
</evidence>
<accession>A0A4S1X4E9</accession>
<gene>
    <name evidence="1" type="ORF">E5A73_17920</name>
</gene>
<organism evidence="1 2">
    <name type="scientific">Sphingomonas gei</name>
    <dbReference type="NCBI Taxonomy" id="1395960"/>
    <lineage>
        <taxon>Bacteria</taxon>
        <taxon>Pseudomonadati</taxon>
        <taxon>Pseudomonadota</taxon>
        <taxon>Alphaproteobacteria</taxon>
        <taxon>Sphingomonadales</taxon>
        <taxon>Sphingomonadaceae</taxon>
        <taxon>Sphingomonas</taxon>
    </lineage>
</organism>
<sequence length="112" mass="12473">MNPADLYGRLILWIGDGTGAPDTVLHIHAGMAVLLVVRLLTGRSLATPWPLLAVYAAELGNEIMDYFGHGRVMPDTLSDVLNTVFWPTVLFIGLRVRRAREARPSRRHDALR</sequence>
<keyword evidence="2" id="KW-1185">Reference proteome</keyword>
<dbReference type="OrthoDB" id="6660115at2"/>
<evidence type="ECO:0000313" key="2">
    <source>
        <dbReference type="Proteomes" id="UP000306147"/>
    </source>
</evidence>
<protein>
    <recommendedName>
        <fullName evidence="3">VanZ family protein</fullName>
    </recommendedName>
</protein>